<dbReference type="Proteomes" id="UP000031670">
    <property type="component" value="Unassembled WGS sequence"/>
</dbReference>
<dbReference type="Gene3D" id="3.40.30.10">
    <property type="entry name" value="Glutaredoxin"/>
    <property type="match status" value="1"/>
</dbReference>
<sequence>MVVKQHQLGRAIGVTGTPAVYTPNGVNVGGYLSPEALLQRLQAEKS</sequence>
<organism evidence="1 2">
    <name type="scientific">Vibrio ishigakensis</name>
    <dbReference type="NCBI Taxonomy" id="1481914"/>
    <lineage>
        <taxon>Bacteria</taxon>
        <taxon>Pseudomonadati</taxon>
        <taxon>Pseudomonadota</taxon>
        <taxon>Gammaproteobacteria</taxon>
        <taxon>Vibrionales</taxon>
        <taxon>Vibrionaceae</taxon>
        <taxon>Vibrio</taxon>
    </lineage>
</organism>
<dbReference type="SUPFAM" id="SSF52833">
    <property type="entry name" value="Thioredoxin-like"/>
    <property type="match status" value="1"/>
</dbReference>
<name>A0A0B8PJ31_9VIBR</name>
<dbReference type="EMBL" id="BBSA01000006">
    <property type="protein sequence ID" value="GAM62749.1"/>
    <property type="molecule type" value="Genomic_DNA"/>
</dbReference>
<evidence type="ECO:0000313" key="2">
    <source>
        <dbReference type="Proteomes" id="UP000031670"/>
    </source>
</evidence>
<comment type="caution">
    <text evidence="1">The sequence shown here is derived from an EMBL/GenBank/DDBJ whole genome shotgun (WGS) entry which is preliminary data.</text>
</comment>
<gene>
    <name evidence="1" type="ORF">JCM19232_1906</name>
</gene>
<proteinExistence type="predicted"/>
<evidence type="ECO:0000313" key="1">
    <source>
        <dbReference type="EMBL" id="GAM62749.1"/>
    </source>
</evidence>
<reference evidence="1 2" key="1">
    <citation type="submission" date="2015-01" db="EMBL/GenBank/DDBJ databases">
        <title>Vibrio sp. C5 JCM 19232 whole genome shotgun sequence.</title>
        <authorList>
            <person name="Sawabe T."/>
            <person name="Meirelles P."/>
            <person name="Feng G."/>
            <person name="Sayaka M."/>
            <person name="Hattori M."/>
            <person name="Ohkuma M."/>
        </authorList>
    </citation>
    <scope>NUCLEOTIDE SEQUENCE [LARGE SCALE GENOMIC DNA]</scope>
    <source>
        <strain evidence="1 2">JCM19232</strain>
    </source>
</reference>
<dbReference type="AlphaFoldDB" id="A0A0B8PJ31"/>
<protein>
    <submittedName>
        <fullName evidence="1">Uncharacterized protein</fullName>
    </submittedName>
</protein>
<accession>A0A0B8PJ31</accession>
<reference evidence="1 2" key="2">
    <citation type="submission" date="2015-01" db="EMBL/GenBank/DDBJ databases">
        <authorList>
            <consortium name="NBRP consortium"/>
            <person name="Sawabe T."/>
            <person name="Meirelles P."/>
            <person name="Feng G."/>
            <person name="Sayaka M."/>
            <person name="Hattori M."/>
            <person name="Ohkuma M."/>
        </authorList>
    </citation>
    <scope>NUCLEOTIDE SEQUENCE [LARGE SCALE GENOMIC DNA]</scope>
    <source>
        <strain evidence="1 2">JCM19232</strain>
    </source>
</reference>
<dbReference type="InterPro" id="IPR036249">
    <property type="entry name" value="Thioredoxin-like_sf"/>
</dbReference>